<reference evidence="2 3" key="1">
    <citation type="submission" date="2016-11" db="EMBL/GenBank/DDBJ databases">
        <title>Draft Genome Sequences of Nine Cyanobacterial Strains from Diverse Habitats.</title>
        <authorList>
            <person name="Zhu T."/>
            <person name="Hou S."/>
            <person name="Lu X."/>
            <person name="Hess W.R."/>
        </authorList>
    </citation>
    <scope>NUCLEOTIDE SEQUENCE [LARGE SCALE GENOMIC DNA]</scope>
    <source>
        <strain evidence="2 3">NIES-593</strain>
    </source>
</reference>
<keyword evidence="1" id="KW-0812">Transmembrane</keyword>
<name>A0A1U7HG22_9CYAN</name>
<sequence length="36" mass="4183">MTLIDTHSFHTLTNILGTLLFIAFIIWALWFASQMD</sequence>
<dbReference type="AlphaFoldDB" id="A0A1U7HG22"/>
<organism evidence="2 3">
    <name type="scientific">Hydrococcus rivularis NIES-593</name>
    <dbReference type="NCBI Taxonomy" id="1921803"/>
    <lineage>
        <taxon>Bacteria</taxon>
        <taxon>Bacillati</taxon>
        <taxon>Cyanobacteriota</taxon>
        <taxon>Cyanophyceae</taxon>
        <taxon>Pleurocapsales</taxon>
        <taxon>Hydrococcaceae</taxon>
        <taxon>Hydrococcus</taxon>
    </lineage>
</organism>
<proteinExistence type="predicted"/>
<evidence type="ECO:0000313" key="2">
    <source>
        <dbReference type="EMBL" id="OKH22533.1"/>
    </source>
</evidence>
<accession>A0A1U7HG22</accession>
<dbReference type="EMBL" id="MRCB01000013">
    <property type="protein sequence ID" value="OKH22533.1"/>
    <property type="molecule type" value="Genomic_DNA"/>
</dbReference>
<dbReference type="Proteomes" id="UP000186868">
    <property type="component" value="Unassembled WGS sequence"/>
</dbReference>
<keyword evidence="1" id="KW-1133">Transmembrane helix</keyword>
<keyword evidence="3" id="KW-1185">Reference proteome</keyword>
<dbReference type="OrthoDB" id="583766at2"/>
<protein>
    <submittedName>
        <fullName evidence="2">Delta-aminolevulinic acid dehydratase</fullName>
    </submittedName>
</protein>
<evidence type="ECO:0000256" key="1">
    <source>
        <dbReference type="SAM" id="Phobius"/>
    </source>
</evidence>
<gene>
    <name evidence="2" type="ORF">NIES593_12095</name>
</gene>
<dbReference type="STRING" id="1921803.NIES593_12095"/>
<comment type="caution">
    <text evidence="2">The sequence shown here is derived from an EMBL/GenBank/DDBJ whole genome shotgun (WGS) entry which is preliminary data.</text>
</comment>
<feature type="transmembrane region" description="Helical" evidence="1">
    <location>
        <begin position="12"/>
        <end position="32"/>
    </location>
</feature>
<evidence type="ECO:0000313" key="3">
    <source>
        <dbReference type="Proteomes" id="UP000186868"/>
    </source>
</evidence>
<keyword evidence="1" id="KW-0472">Membrane</keyword>